<sequence length="58" mass="6520">MFEDPARAASTGRNELTEKNLGPVRDGQFDKRAERSPSPGSATPKEKRIRFRAVFTKN</sequence>
<protein>
    <submittedName>
        <fullName evidence="2">Uncharacterized protein</fullName>
    </submittedName>
</protein>
<evidence type="ECO:0000313" key="2">
    <source>
        <dbReference type="EMBL" id="KAH7420429.1"/>
    </source>
</evidence>
<feature type="region of interest" description="Disordered" evidence="1">
    <location>
        <begin position="1"/>
        <end position="58"/>
    </location>
</feature>
<gene>
    <name evidence="2" type="ORF">KP509_13G007300</name>
</gene>
<keyword evidence="3" id="KW-1185">Reference proteome</keyword>
<organism evidence="2 3">
    <name type="scientific">Ceratopteris richardii</name>
    <name type="common">Triangle waterfern</name>
    <dbReference type="NCBI Taxonomy" id="49495"/>
    <lineage>
        <taxon>Eukaryota</taxon>
        <taxon>Viridiplantae</taxon>
        <taxon>Streptophyta</taxon>
        <taxon>Embryophyta</taxon>
        <taxon>Tracheophyta</taxon>
        <taxon>Polypodiopsida</taxon>
        <taxon>Polypodiidae</taxon>
        <taxon>Polypodiales</taxon>
        <taxon>Pteridineae</taxon>
        <taxon>Pteridaceae</taxon>
        <taxon>Parkerioideae</taxon>
        <taxon>Ceratopteris</taxon>
    </lineage>
</organism>
<evidence type="ECO:0000256" key="1">
    <source>
        <dbReference type="SAM" id="MobiDB-lite"/>
    </source>
</evidence>
<comment type="caution">
    <text evidence="2">The sequence shown here is derived from an EMBL/GenBank/DDBJ whole genome shotgun (WGS) entry which is preliminary data.</text>
</comment>
<dbReference type="OrthoDB" id="1924480at2759"/>
<dbReference type="Proteomes" id="UP000825935">
    <property type="component" value="Chromosome 13"/>
</dbReference>
<name>A0A8T2TIE2_CERRI</name>
<dbReference type="EMBL" id="CM035418">
    <property type="protein sequence ID" value="KAH7420429.1"/>
    <property type="molecule type" value="Genomic_DNA"/>
</dbReference>
<dbReference type="AlphaFoldDB" id="A0A8T2TIE2"/>
<evidence type="ECO:0000313" key="3">
    <source>
        <dbReference type="Proteomes" id="UP000825935"/>
    </source>
</evidence>
<accession>A0A8T2TIE2</accession>
<reference evidence="2" key="1">
    <citation type="submission" date="2021-08" db="EMBL/GenBank/DDBJ databases">
        <title>WGS assembly of Ceratopteris richardii.</title>
        <authorList>
            <person name="Marchant D.B."/>
            <person name="Chen G."/>
            <person name="Jenkins J."/>
            <person name="Shu S."/>
            <person name="Leebens-Mack J."/>
            <person name="Grimwood J."/>
            <person name="Schmutz J."/>
            <person name="Soltis P."/>
            <person name="Soltis D."/>
            <person name="Chen Z.-H."/>
        </authorList>
    </citation>
    <scope>NUCLEOTIDE SEQUENCE</scope>
    <source>
        <strain evidence="2">Whitten #5841</strain>
        <tissue evidence="2">Leaf</tissue>
    </source>
</reference>
<proteinExistence type="predicted"/>